<dbReference type="Proteomes" id="UP001148737">
    <property type="component" value="Unassembled WGS sequence"/>
</dbReference>
<reference evidence="1" key="1">
    <citation type="submission" date="2022-07" db="EMBL/GenBank/DDBJ databases">
        <title>Genome Sequence of Lecanicillium saksenae.</title>
        <authorList>
            <person name="Buettner E."/>
        </authorList>
    </citation>
    <scope>NUCLEOTIDE SEQUENCE</scope>
    <source>
        <strain evidence="1">VT-O1</strain>
    </source>
</reference>
<proteinExistence type="predicted"/>
<organism evidence="1 2">
    <name type="scientific">Lecanicillium saksenae</name>
    <dbReference type="NCBI Taxonomy" id="468837"/>
    <lineage>
        <taxon>Eukaryota</taxon>
        <taxon>Fungi</taxon>
        <taxon>Dikarya</taxon>
        <taxon>Ascomycota</taxon>
        <taxon>Pezizomycotina</taxon>
        <taxon>Sordariomycetes</taxon>
        <taxon>Hypocreomycetidae</taxon>
        <taxon>Hypocreales</taxon>
        <taxon>Cordycipitaceae</taxon>
        <taxon>Lecanicillium</taxon>
    </lineage>
</organism>
<accession>A0ACC1QU63</accession>
<keyword evidence="2" id="KW-1185">Reference proteome</keyword>
<evidence type="ECO:0000313" key="1">
    <source>
        <dbReference type="EMBL" id="KAJ3488529.1"/>
    </source>
</evidence>
<protein>
    <submittedName>
        <fullName evidence="1">Uncharacterized protein</fullName>
    </submittedName>
</protein>
<name>A0ACC1QU63_9HYPO</name>
<dbReference type="EMBL" id="JANAKD010000785">
    <property type="protein sequence ID" value="KAJ3488529.1"/>
    <property type="molecule type" value="Genomic_DNA"/>
</dbReference>
<gene>
    <name evidence="1" type="ORF">NLG97_g6184</name>
</gene>
<sequence>MIFPAHSNIEISLAQPEEFQKQAQWEALLAKKSFTKPLPGLRDLAKSKEGKAAIKSGLKQGKNIMKARKHGDVSYEGDHSQHPGTVVGDAAAGAVGGEVYEEYTSMEDEEYIQQDVDGDGNTVTDEGYPMQTVDEDGDVLTYAQETVYENGETVATYAEETHDNGMAYKYEAVSHEATSYDYNGNYDSYDAGGTALQTIKAGHWQLIHHLKHPCQRSWDPDPGVSLRARFPVAWRFLLNTNNHHGFVAPTRLHQPRRAQSAAPRLQEQQQPHSEPRGTHKRGRKRRIENVGMAAYQDNLAQSFGNMGLGPNSGQYPPPQQGYQGQQYSYPASSRPVRSPPRGQEEEEGVAWSSCRSRDCAGCFR</sequence>
<comment type="caution">
    <text evidence="1">The sequence shown here is derived from an EMBL/GenBank/DDBJ whole genome shotgun (WGS) entry which is preliminary data.</text>
</comment>
<evidence type="ECO:0000313" key="2">
    <source>
        <dbReference type="Proteomes" id="UP001148737"/>
    </source>
</evidence>